<gene>
    <name evidence="2" type="ORF">DUI87_13907</name>
    <name evidence="1" type="ORF">DUI87_34232</name>
</gene>
<evidence type="ECO:0000313" key="3">
    <source>
        <dbReference type="Proteomes" id="UP000269221"/>
    </source>
</evidence>
<reference evidence="2 3" key="1">
    <citation type="submission" date="2018-07" db="EMBL/GenBank/DDBJ databases">
        <title>A high quality draft genome assembly of the barn swallow (H. rustica rustica).</title>
        <authorList>
            <person name="Formenti G."/>
            <person name="Chiara M."/>
            <person name="Poveda L."/>
            <person name="Francoijs K.-J."/>
            <person name="Bonisoli-Alquati A."/>
            <person name="Canova L."/>
            <person name="Gianfranceschi L."/>
            <person name="Horner D.S."/>
            <person name="Saino N."/>
        </authorList>
    </citation>
    <scope>NUCLEOTIDE SEQUENCE [LARGE SCALE GENOMIC DNA]</scope>
    <source>
        <strain evidence="2">Chelidonia</strain>
        <tissue evidence="2">Blood</tissue>
    </source>
</reference>
<sequence length="97" mass="11085">MEEARRCLRRFDVGDKLSRLPLPRAAVLLPLMVRGARLHLLLTVRSMQSLFFAVGLTKLFLGRDECLSQNLSLRCTALTMQIFLIIDAYRVLIVIRA</sequence>
<dbReference type="AlphaFoldDB" id="A0A3M0K6T8"/>
<organism evidence="2 3">
    <name type="scientific">Hirundo rustica rustica</name>
    <dbReference type="NCBI Taxonomy" id="333673"/>
    <lineage>
        <taxon>Eukaryota</taxon>
        <taxon>Metazoa</taxon>
        <taxon>Chordata</taxon>
        <taxon>Craniata</taxon>
        <taxon>Vertebrata</taxon>
        <taxon>Euteleostomi</taxon>
        <taxon>Archelosauria</taxon>
        <taxon>Archosauria</taxon>
        <taxon>Dinosauria</taxon>
        <taxon>Saurischia</taxon>
        <taxon>Theropoda</taxon>
        <taxon>Coelurosauria</taxon>
        <taxon>Aves</taxon>
        <taxon>Neognathae</taxon>
        <taxon>Neoaves</taxon>
        <taxon>Telluraves</taxon>
        <taxon>Australaves</taxon>
        <taxon>Passeriformes</taxon>
        <taxon>Sylvioidea</taxon>
        <taxon>Hirundinidae</taxon>
        <taxon>Hirundo</taxon>
    </lineage>
</organism>
<dbReference type="STRING" id="333673.A0A3M0K6T8"/>
<evidence type="ECO:0000313" key="2">
    <source>
        <dbReference type="EMBL" id="RMC08913.1"/>
    </source>
</evidence>
<dbReference type="EMBL" id="QRBI01000116">
    <property type="protein sequence ID" value="RMC08913.1"/>
    <property type="molecule type" value="Genomic_DNA"/>
</dbReference>
<keyword evidence="3" id="KW-1185">Reference proteome</keyword>
<dbReference type="OrthoDB" id="206213at2759"/>
<accession>A0A3M0K6T8</accession>
<dbReference type="Proteomes" id="UP000269221">
    <property type="component" value="Unassembled WGS sequence"/>
</dbReference>
<name>A0A3M0K6T8_HIRRU</name>
<evidence type="ECO:0000313" key="1">
    <source>
        <dbReference type="EMBL" id="RMB89378.1"/>
    </source>
</evidence>
<proteinExistence type="predicted"/>
<protein>
    <submittedName>
        <fullName evidence="2">Uncharacterized protein</fullName>
    </submittedName>
</protein>
<comment type="caution">
    <text evidence="2">The sequence shown here is derived from an EMBL/GenBank/DDBJ whole genome shotgun (WGS) entry which is preliminary data.</text>
</comment>
<dbReference type="EMBL" id="QRBI01000292">
    <property type="protein sequence ID" value="RMB89378.1"/>
    <property type="molecule type" value="Genomic_DNA"/>
</dbReference>